<dbReference type="SUPFAM" id="SSF54909">
    <property type="entry name" value="Dimeric alpha+beta barrel"/>
    <property type="match status" value="1"/>
</dbReference>
<reference evidence="2" key="2">
    <citation type="submission" date="2020-09" db="EMBL/GenBank/DDBJ databases">
        <authorList>
            <person name="Sun Q."/>
            <person name="Zhou Y."/>
        </authorList>
    </citation>
    <scope>NUCLEOTIDE SEQUENCE</scope>
    <source>
        <strain evidence="2">CGMCC 1.15519</strain>
    </source>
</reference>
<organism evidence="2 3">
    <name type="scientific">Sandarakinorhabdus glacialis</name>
    <dbReference type="NCBI Taxonomy" id="1614636"/>
    <lineage>
        <taxon>Bacteria</taxon>
        <taxon>Pseudomonadati</taxon>
        <taxon>Pseudomonadota</taxon>
        <taxon>Alphaproteobacteria</taxon>
        <taxon>Sphingomonadales</taxon>
        <taxon>Sphingosinicellaceae</taxon>
        <taxon>Sandarakinorhabdus</taxon>
    </lineage>
</organism>
<dbReference type="EMBL" id="BMJM01000001">
    <property type="protein sequence ID" value="GGD99759.1"/>
    <property type="molecule type" value="Genomic_DNA"/>
</dbReference>
<dbReference type="AlphaFoldDB" id="A0A917E2W2"/>
<evidence type="ECO:0000259" key="1">
    <source>
        <dbReference type="PROSITE" id="PS51725"/>
    </source>
</evidence>
<feature type="domain" description="ABM" evidence="1">
    <location>
        <begin position="2"/>
        <end position="90"/>
    </location>
</feature>
<dbReference type="RefSeq" id="WP_188761092.1">
    <property type="nucleotide sequence ID" value="NZ_BMJM01000001.1"/>
</dbReference>
<name>A0A917E2W2_9SPHN</name>
<accession>A0A917E2W2</accession>
<dbReference type="InterPro" id="IPR050744">
    <property type="entry name" value="AI-2_Isomerase_LsrG"/>
</dbReference>
<evidence type="ECO:0000313" key="3">
    <source>
        <dbReference type="Proteomes" id="UP000635071"/>
    </source>
</evidence>
<dbReference type="InterPro" id="IPR007138">
    <property type="entry name" value="ABM_dom"/>
</dbReference>
<evidence type="ECO:0000313" key="2">
    <source>
        <dbReference type="EMBL" id="GGD99759.1"/>
    </source>
</evidence>
<dbReference type="Proteomes" id="UP000635071">
    <property type="component" value="Unassembled WGS sequence"/>
</dbReference>
<keyword evidence="2" id="KW-0560">Oxidoreductase</keyword>
<gene>
    <name evidence="2" type="ORF">GCM10011529_02360</name>
</gene>
<sequence>MLLITGTIRLPAHRVANALAVMRTMIEASRAEPGCREYSYAQDVLDPGLIRINELWESRDHLDAHFRSDHIAAWRANWTDLQITDRHLQLYETSDPQPT</sequence>
<dbReference type="PANTHER" id="PTHR33336:SF15">
    <property type="entry name" value="ABM DOMAIN-CONTAINING PROTEIN"/>
    <property type="match status" value="1"/>
</dbReference>
<dbReference type="Pfam" id="PF03992">
    <property type="entry name" value="ABM"/>
    <property type="match status" value="1"/>
</dbReference>
<comment type="caution">
    <text evidence="2">The sequence shown here is derived from an EMBL/GenBank/DDBJ whole genome shotgun (WGS) entry which is preliminary data.</text>
</comment>
<dbReference type="PANTHER" id="PTHR33336">
    <property type="entry name" value="QUINOL MONOOXYGENASE YGIN-RELATED"/>
    <property type="match status" value="1"/>
</dbReference>
<reference evidence="2" key="1">
    <citation type="journal article" date="2014" name="Int. J. Syst. Evol. Microbiol.">
        <title>Complete genome sequence of Corynebacterium casei LMG S-19264T (=DSM 44701T), isolated from a smear-ripened cheese.</title>
        <authorList>
            <consortium name="US DOE Joint Genome Institute (JGI-PGF)"/>
            <person name="Walter F."/>
            <person name="Albersmeier A."/>
            <person name="Kalinowski J."/>
            <person name="Ruckert C."/>
        </authorList>
    </citation>
    <scope>NUCLEOTIDE SEQUENCE</scope>
    <source>
        <strain evidence="2">CGMCC 1.15519</strain>
    </source>
</reference>
<dbReference type="Gene3D" id="3.30.70.100">
    <property type="match status" value="1"/>
</dbReference>
<dbReference type="PROSITE" id="PS51725">
    <property type="entry name" value="ABM"/>
    <property type="match status" value="1"/>
</dbReference>
<keyword evidence="3" id="KW-1185">Reference proteome</keyword>
<proteinExistence type="predicted"/>
<dbReference type="InterPro" id="IPR011008">
    <property type="entry name" value="Dimeric_a/b-barrel"/>
</dbReference>
<protein>
    <submittedName>
        <fullName evidence="2">Antibiotic biosynthesis monooxygenase</fullName>
    </submittedName>
</protein>
<dbReference type="GO" id="GO:0004497">
    <property type="term" value="F:monooxygenase activity"/>
    <property type="evidence" value="ECO:0007669"/>
    <property type="project" value="UniProtKB-KW"/>
</dbReference>
<keyword evidence="2" id="KW-0503">Monooxygenase</keyword>